<sequence length="186" mass="21696">MISLKYVESSLILISREKCPEMEYLDAELSPMKHLELSGLKNMEVFKNQSLHDEDNWFKLINLYEGNPLYLKDIAVLIKDVFAGYVTEFLGENNLVITKNMQISFHQIFNRLSPIEQQIVLELSKSHQPVSREDVREGLNLSSNLSSMELINGLQSLKQRYLLKTIVQEKVLFQLSPVFREYLRMI</sequence>
<evidence type="ECO:0000313" key="2">
    <source>
        <dbReference type="Proteomes" id="UP000826540"/>
    </source>
</evidence>
<dbReference type="Proteomes" id="UP000826540">
    <property type="component" value="Chromosome"/>
</dbReference>
<protein>
    <recommendedName>
        <fullName evidence="3">ATPase</fullName>
    </recommendedName>
</protein>
<name>A0ABX8WWR8_9CYAN</name>
<dbReference type="RefSeq" id="WP_220609000.1">
    <property type="nucleotide sequence ID" value="NZ_CP080598.1"/>
</dbReference>
<organism evidence="1 2">
    <name type="scientific">Sphaerospermopsis torques-reginae ITEP-024</name>
    <dbReference type="NCBI Taxonomy" id="984208"/>
    <lineage>
        <taxon>Bacteria</taxon>
        <taxon>Bacillati</taxon>
        <taxon>Cyanobacteriota</taxon>
        <taxon>Cyanophyceae</taxon>
        <taxon>Nostocales</taxon>
        <taxon>Aphanizomenonaceae</taxon>
        <taxon>Sphaerospermopsis</taxon>
        <taxon>Sphaerospermopsis torques-reginae</taxon>
    </lineage>
</organism>
<evidence type="ECO:0000313" key="1">
    <source>
        <dbReference type="EMBL" id="QYX30878.1"/>
    </source>
</evidence>
<gene>
    <name evidence="1" type="ORF">K2F26_18740</name>
</gene>
<evidence type="ECO:0008006" key="3">
    <source>
        <dbReference type="Google" id="ProtNLM"/>
    </source>
</evidence>
<proteinExistence type="predicted"/>
<dbReference type="EMBL" id="CP080598">
    <property type="protein sequence ID" value="QYX30878.1"/>
    <property type="molecule type" value="Genomic_DNA"/>
</dbReference>
<reference evidence="1 2" key="1">
    <citation type="journal article" date="2022" name="J. Am. Chem. Soc.">
        <title>Biosynthesis of Guanitoxin Enables Global Environmental Detection in Freshwater Cyanobacteria.</title>
        <authorList>
            <person name="Lima S.T."/>
            <person name="Fallon T.R."/>
            <person name="Cordoza J.L."/>
            <person name="Chekan J.R."/>
            <person name="Delbaje E."/>
            <person name="Hopiavuori A.R."/>
            <person name="Alvarenga D.O."/>
            <person name="Wood S.M."/>
            <person name="Luhavaya H."/>
            <person name="Baumgartner J.T."/>
            <person name="Dorr F.A."/>
            <person name="Etchegaray A."/>
            <person name="Pinto E."/>
            <person name="McKinnie S.M.K."/>
            <person name="Fiore M.F."/>
            <person name="Moore B.S."/>
        </authorList>
    </citation>
    <scope>NUCLEOTIDE SEQUENCE [LARGE SCALE GENOMIC DNA]</scope>
    <source>
        <strain evidence="1 2">ITEP-024</strain>
    </source>
</reference>
<keyword evidence="2" id="KW-1185">Reference proteome</keyword>
<accession>A0ABX8WWR8</accession>